<dbReference type="InterPro" id="IPR015576">
    <property type="entry name" value="Spermine_synthase_animal"/>
</dbReference>
<dbReference type="Proteomes" id="UP000198287">
    <property type="component" value="Unassembled WGS sequence"/>
</dbReference>
<dbReference type="GO" id="GO:0006597">
    <property type="term" value="P:spermine biosynthetic process"/>
    <property type="evidence" value="ECO:0007669"/>
    <property type="project" value="InterPro"/>
</dbReference>
<keyword evidence="6" id="KW-1185">Reference proteome</keyword>
<keyword evidence="2 3" id="KW-0808">Transferase</keyword>
<comment type="caution">
    <text evidence="5">The sequence shown here is derived from an EMBL/GenBank/DDBJ whole genome shotgun (WGS) entry which is preliminary data.</text>
</comment>
<dbReference type="InterPro" id="IPR030374">
    <property type="entry name" value="PABS"/>
</dbReference>
<dbReference type="AlphaFoldDB" id="A0A226EVC6"/>
<dbReference type="PANTHER" id="PTHR46315:SF1">
    <property type="entry name" value="SPERMINE SYNTHASE"/>
    <property type="match status" value="1"/>
</dbReference>
<dbReference type="InterPro" id="IPR029063">
    <property type="entry name" value="SAM-dependent_MTases_sf"/>
</dbReference>
<dbReference type="Pfam" id="PF01564">
    <property type="entry name" value="Spermine_synth"/>
    <property type="match status" value="1"/>
</dbReference>
<evidence type="ECO:0000256" key="3">
    <source>
        <dbReference type="PROSITE-ProRule" id="PRU00354"/>
    </source>
</evidence>
<dbReference type="PROSITE" id="PS51006">
    <property type="entry name" value="PABS_2"/>
    <property type="match status" value="1"/>
</dbReference>
<dbReference type="EMBL" id="LNIX01000002">
    <property type="protein sequence ID" value="OXA61127.1"/>
    <property type="molecule type" value="Genomic_DNA"/>
</dbReference>
<evidence type="ECO:0000256" key="2">
    <source>
        <dbReference type="ARBA" id="ARBA00022679"/>
    </source>
</evidence>
<dbReference type="OrthoDB" id="5953636at2759"/>
<dbReference type="PANTHER" id="PTHR46315">
    <property type="entry name" value="SPERMINE SYNTHASE"/>
    <property type="match status" value="1"/>
</dbReference>
<protein>
    <submittedName>
        <fullName evidence="5">Spermine synthase</fullName>
    </submittedName>
</protein>
<feature type="domain" description="PABS" evidence="4">
    <location>
        <begin position="174"/>
        <end position="415"/>
    </location>
</feature>
<dbReference type="Gene3D" id="2.30.140.10">
    <property type="entry name" value="Spermidine synthase, tetramerisation domain"/>
    <property type="match status" value="1"/>
</dbReference>
<dbReference type="InterPro" id="IPR035246">
    <property type="entry name" value="Spermidine_synt_N"/>
</dbReference>
<dbReference type="STRING" id="158441.A0A226EVC6"/>
<dbReference type="Gene3D" id="3.40.50.150">
    <property type="entry name" value="Vaccinia Virus protein VP39"/>
    <property type="match status" value="1"/>
</dbReference>
<reference evidence="5 6" key="1">
    <citation type="submission" date="2015-12" db="EMBL/GenBank/DDBJ databases">
        <title>The genome of Folsomia candida.</title>
        <authorList>
            <person name="Faddeeva A."/>
            <person name="Derks M.F."/>
            <person name="Anvar Y."/>
            <person name="Smit S."/>
            <person name="Van Straalen N."/>
            <person name="Roelofs D."/>
        </authorList>
    </citation>
    <scope>NUCLEOTIDE SEQUENCE [LARGE SCALE GENOMIC DNA]</scope>
    <source>
        <strain evidence="5 6">VU population</strain>
        <tissue evidence="5">Whole body</tissue>
    </source>
</reference>
<dbReference type="GO" id="GO:0016768">
    <property type="term" value="F:spermine synthase activity"/>
    <property type="evidence" value="ECO:0007669"/>
    <property type="project" value="InterPro"/>
</dbReference>
<dbReference type="SUPFAM" id="SSF53335">
    <property type="entry name" value="S-adenosyl-L-methionine-dependent methyltransferases"/>
    <property type="match status" value="1"/>
</dbReference>
<organism evidence="5 6">
    <name type="scientific">Folsomia candida</name>
    <name type="common">Springtail</name>
    <dbReference type="NCBI Taxonomy" id="158441"/>
    <lineage>
        <taxon>Eukaryota</taxon>
        <taxon>Metazoa</taxon>
        <taxon>Ecdysozoa</taxon>
        <taxon>Arthropoda</taxon>
        <taxon>Hexapoda</taxon>
        <taxon>Collembola</taxon>
        <taxon>Entomobryomorpha</taxon>
        <taxon>Isotomoidea</taxon>
        <taxon>Isotomidae</taxon>
        <taxon>Proisotominae</taxon>
        <taxon>Folsomia</taxon>
    </lineage>
</organism>
<feature type="active site" description="Proton acceptor" evidence="3">
    <location>
        <position position="329"/>
    </location>
</feature>
<name>A0A226EVC6_FOLCA</name>
<dbReference type="OMA" id="CANIHLL"/>
<dbReference type="PROSITE" id="PS01330">
    <property type="entry name" value="PABS_1"/>
    <property type="match status" value="1"/>
</dbReference>
<dbReference type="InterPro" id="IPR037163">
    <property type="entry name" value="Spermidine_synt_N_sf"/>
</dbReference>
<evidence type="ECO:0000313" key="5">
    <source>
        <dbReference type="EMBL" id="OXA61127.1"/>
    </source>
</evidence>
<accession>A0A226EVC6</accession>
<keyword evidence="3" id="KW-0620">Polyamine biosynthesis</keyword>
<evidence type="ECO:0000256" key="1">
    <source>
        <dbReference type="ARBA" id="ARBA00007867"/>
    </source>
</evidence>
<gene>
    <name evidence="5" type="ORF">Fcan01_04150</name>
</gene>
<comment type="similarity">
    <text evidence="1">Belongs to the spermidine/spermine synthase family.</text>
</comment>
<sequence>MCANIHLLDFSVDPAHLTGEGQAKLEKEVVAAITTQLETTKEGKEQEPFPELEKVLSKQLSPLGDYLAIYAGPRNSVISIRSYPTGLLTVNVEYYLQDGDKPLLTLENIKALEMYFGGKSKEIDPVKAFRVKTFPPVKRGAKECRSLEQKWGEVWGKAKGVKTLPPLRRGIPFDVYFLSSDERLMEYDVDKIIFDQKSPFQHVQILHSLTFGNMLVLDDLQNLAESDLIYTESIMCRGTEDYKDKEILILGGGDGALLYELRKENPKFVTMIEIDDLVMQVCKIHLRSACGNTLDNYKGSNYEIIVGDCVEYMKNCGKEGKKFDYVFADLTDIPISPTPQGEIWDFIRLILNLSFSVMKPDGRYMTHGNGSSSPSALKMFEEVLDRLEDPVEWSRTHNFVPSFMEDWVFYQIQRKQSSPSS</sequence>
<dbReference type="CDD" id="cd02440">
    <property type="entry name" value="AdoMet_MTases"/>
    <property type="match status" value="1"/>
</dbReference>
<proteinExistence type="inferred from homology"/>
<dbReference type="Pfam" id="PF17284">
    <property type="entry name" value="Spermine_synt_N"/>
    <property type="match status" value="1"/>
</dbReference>
<evidence type="ECO:0000259" key="4">
    <source>
        <dbReference type="PROSITE" id="PS51006"/>
    </source>
</evidence>
<dbReference type="InterPro" id="IPR030373">
    <property type="entry name" value="PABS_CS"/>
</dbReference>
<dbReference type="FunFam" id="3.40.50.150:FF:000197">
    <property type="entry name" value="spermine synthase isoform X2"/>
    <property type="match status" value="1"/>
</dbReference>
<evidence type="ECO:0000313" key="6">
    <source>
        <dbReference type="Proteomes" id="UP000198287"/>
    </source>
</evidence>